<evidence type="ECO:0000313" key="9">
    <source>
        <dbReference type="EMBL" id="CUS12214.1"/>
    </source>
</evidence>
<evidence type="ECO:0000256" key="7">
    <source>
        <dbReference type="SAM" id="Phobius"/>
    </source>
</evidence>
<organism evidence="9 10">
    <name type="scientific">Tuber aestivum</name>
    <name type="common">summer truffle</name>
    <dbReference type="NCBI Taxonomy" id="59557"/>
    <lineage>
        <taxon>Eukaryota</taxon>
        <taxon>Fungi</taxon>
        <taxon>Dikarya</taxon>
        <taxon>Ascomycota</taxon>
        <taxon>Pezizomycotina</taxon>
        <taxon>Pezizomycetes</taxon>
        <taxon>Pezizales</taxon>
        <taxon>Tuberaceae</taxon>
        <taxon>Tuber</taxon>
    </lineage>
</organism>
<feature type="transmembrane region" description="Helical" evidence="7">
    <location>
        <begin position="293"/>
        <end position="309"/>
    </location>
</feature>
<comment type="subcellular location">
    <subcellularLocation>
        <location evidence="1">Membrane</location>
        <topology evidence="1">Multi-pass membrane protein</topology>
    </subcellularLocation>
</comment>
<evidence type="ECO:0000256" key="5">
    <source>
        <dbReference type="ARBA" id="ARBA00038359"/>
    </source>
</evidence>
<name>A0A292PYI4_9PEZI</name>
<feature type="transmembrane region" description="Helical" evidence="7">
    <location>
        <begin position="193"/>
        <end position="216"/>
    </location>
</feature>
<dbReference type="InterPro" id="IPR049326">
    <property type="entry name" value="Rhodopsin_dom_fungi"/>
</dbReference>
<dbReference type="InterPro" id="IPR052337">
    <property type="entry name" value="SAT4-like"/>
</dbReference>
<feature type="transmembrane region" description="Helical" evidence="7">
    <location>
        <begin position="147"/>
        <end position="173"/>
    </location>
</feature>
<protein>
    <recommendedName>
        <fullName evidence="8">Rhodopsin domain-containing protein</fullName>
    </recommendedName>
</protein>
<keyword evidence="3 7" id="KW-1133">Transmembrane helix</keyword>
<reference evidence="9" key="1">
    <citation type="submission" date="2015-10" db="EMBL/GenBank/DDBJ databases">
        <authorList>
            <person name="Regsiter A."/>
            <person name="william w."/>
        </authorList>
    </citation>
    <scope>NUCLEOTIDE SEQUENCE</scope>
    <source>
        <strain evidence="9">Montdore</strain>
    </source>
</reference>
<evidence type="ECO:0000256" key="4">
    <source>
        <dbReference type="ARBA" id="ARBA00023136"/>
    </source>
</evidence>
<sequence length="376" mass="41276">MQELSNWGHVVLIWTLVLVLYIVLGLRTWALRSTNYSMFSPRGISTLCISLTVTLVTVVCAAVTWSLVGPLHSVPKDVLESLYNADSSGSGDVVFDGDPRAPMELVFKVNFGSMILFYVVLWLVKVAFVVIYFEFSKELSHRTRKLLYITIAAVAVTFIFVICLHCLWCLPISENWAFKALTDTDTCRANLAPSVIASVINVLVDILIMVAGFSIVRSLDLGGSNIRSAYLIITMGSLTVVVAFIRMIVLAVRMKNQNRTYDNIYNGMASEQNRASVYVPIQESAVGYAEVEAILACIAACLPGIRVLFRKHIARRSRLTFQDCGSAGSPTPPSSPPTSCSSPPTSCSSPPTFYSPSIPATPPPIYEQKVRVEEMV</sequence>
<evidence type="ECO:0000256" key="1">
    <source>
        <dbReference type="ARBA" id="ARBA00004141"/>
    </source>
</evidence>
<evidence type="ECO:0000259" key="8">
    <source>
        <dbReference type="Pfam" id="PF20684"/>
    </source>
</evidence>
<dbReference type="Proteomes" id="UP001412239">
    <property type="component" value="Unassembled WGS sequence"/>
</dbReference>
<feature type="compositionally biased region" description="Low complexity" evidence="6">
    <location>
        <begin position="337"/>
        <end position="357"/>
    </location>
</feature>
<keyword evidence="2 7" id="KW-0812">Transmembrane</keyword>
<feature type="transmembrane region" description="Helical" evidence="7">
    <location>
        <begin position="6"/>
        <end position="26"/>
    </location>
</feature>
<keyword evidence="4 7" id="KW-0472">Membrane</keyword>
<dbReference type="PANTHER" id="PTHR33048:SF92">
    <property type="entry name" value="INTEGRAL MEMBRANE PROTEIN"/>
    <property type="match status" value="1"/>
</dbReference>
<accession>A0A292PYI4</accession>
<comment type="similarity">
    <text evidence="5">Belongs to the SAT4 family.</text>
</comment>
<feature type="transmembrane region" description="Helical" evidence="7">
    <location>
        <begin position="228"/>
        <end position="252"/>
    </location>
</feature>
<feature type="domain" description="Rhodopsin" evidence="8">
    <location>
        <begin position="106"/>
        <end position="311"/>
    </location>
</feature>
<keyword evidence="10" id="KW-1185">Reference proteome</keyword>
<evidence type="ECO:0000256" key="2">
    <source>
        <dbReference type="ARBA" id="ARBA00022692"/>
    </source>
</evidence>
<dbReference type="PANTHER" id="PTHR33048">
    <property type="entry name" value="PTH11-LIKE INTEGRAL MEMBRANE PROTEIN (AFU_ORTHOLOGUE AFUA_5G11245)"/>
    <property type="match status" value="1"/>
</dbReference>
<feature type="transmembrane region" description="Helical" evidence="7">
    <location>
        <begin position="115"/>
        <end position="135"/>
    </location>
</feature>
<gene>
    <name evidence="9" type="ORF">GSTUAT00003726001</name>
</gene>
<proteinExistence type="inferred from homology"/>
<feature type="region of interest" description="Disordered" evidence="6">
    <location>
        <begin position="323"/>
        <end position="364"/>
    </location>
</feature>
<dbReference type="Pfam" id="PF20684">
    <property type="entry name" value="Fung_rhodopsin"/>
    <property type="match status" value="1"/>
</dbReference>
<evidence type="ECO:0000256" key="3">
    <source>
        <dbReference type="ARBA" id="ARBA00022989"/>
    </source>
</evidence>
<feature type="transmembrane region" description="Helical" evidence="7">
    <location>
        <begin position="47"/>
        <end position="68"/>
    </location>
</feature>
<evidence type="ECO:0000313" key="10">
    <source>
        <dbReference type="Proteomes" id="UP001412239"/>
    </source>
</evidence>
<dbReference type="EMBL" id="LN890999">
    <property type="protein sequence ID" value="CUS12214.1"/>
    <property type="molecule type" value="Genomic_DNA"/>
</dbReference>
<evidence type="ECO:0000256" key="6">
    <source>
        <dbReference type="SAM" id="MobiDB-lite"/>
    </source>
</evidence>
<dbReference type="AlphaFoldDB" id="A0A292PYI4"/>
<dbReference type="GO" id="GO:0016020">
    <property type="term" value="C:membrane"/>
    <property type="evidence" value="ECO:0007669"/>
    <property type="project" value="UniProtKB-SubCell"/>
</dbReference>